<comment type="caution">
    <text evidence="1">The sequence shown here is derived from an EMBL/GenBank/DDBJ whole genome shotgun (WGS) entry which is preliminary data.</text>
</comment>
<organism evidence="1 2">
    <name type="scientific">Streptomyces sp. 900105245</name>
    <dbReference type="NCBI Taxonomy" id="3154379"/>
    <lineage>
        <taxon>Bacteria</taxon>
        <taxon>Bacillati</taxon>
        <taxon>Actinomycetota</taxon>
        <taxon>Actinomycetes</taxon>
        <taxon>Kitasatosporales</taxon>
        <taxon>Streptomycetaceae</taxon>
        <taxon>Streptomyces</taxon>
    </lineage>
</organism>
<evidence type="ECO:0000313" key="1">
    <source>
        <dbReference type="EMBL" id="MER6427795.1"/>
    </source>
</evidence>
<evidence type="ECO:0000313" key="2">
    <source>
        <dbReference type="Proteomes" id="UP001470023"/>
    </source>
</evidence>
<sequence>MAVLTLDSDEDVDILAEALAPERFGEGTRPVDLSDGECAAYERFADRLPAAAMTGEFAGDRALFRSRY</sequence>
<reference evidence="1 2" key="1">
    <citation type="submission" date="2024-06" db="EMBL/GenBank/DDBJ databases">
        <title>The Natural Products Discovery Center: Release of the First 8490 Sequenced Strains for Exploring Actinobacteria Biosynthetic Diversity.</title>
        <authorList>
            <person name="Kalkreuter E."/>
            <person name="Kautsar S.A."/>
            <person name="Yang D."/>
            <person name="Bader C.D."/>
            <person name="Teijaro C.N."/>
            <person name="Fluegel L."/>
            <person name="Davis C.M."/>
            <person name="Simpson J.R."/>
            <person name="Lauterbach L."/>
            <person name="Steele A.D."/>
            <person name="Gui C."/>
            <person name="Meng S."/>
            <person name="Li G."/>
            <person name="Viehrig K."/>
            <person name="Ye F."/>
            <person name="Su P."/>
            <person name="Kiefer A.F."/>
            <person name="Nichols A."/>
            <person name="Cepeda A.J."/>
            <person name="Yan W."/>
            <person name="Fan B."/>
            <person name="Jiang Y."/>
            <person name="Adhikari A."/>
            <person name="Zheng C.-J."/>
            <person name="Schuster L."/>
            <person name="Cowan T.M."/>
            <person name="Smanski M.J."/>
            <person name="Chevrette M.G."/>
            <person name="De Carvalho L.P.S."/>
            <person name="Shen B."/>
        </authorList>
    </citation>
    <scope>NUCLEOTIDE SEQUENCE [LARGE SCALE GENOMIC DNA]</scope>
    <source>
        <strain evidence="1 2">NPDC001166</strain>
    </source>
</reference>
<protein>
    <submittedName>
        <fullName evidence="1">Uncharacterized protein</fullName>
    </submittedName>
</protein>
<dbReference type="RefSeq" id="WP_352063184.1">
    <property type="nucleotide sequence ID" value="NZ_JBEPAZ010000005.1"/>
</dbReference>
<keyword evidence="2" id="KW-1185">Reference proteome</keyword>
<gene>
    <name evidence="1" type="ORF">ABT272_08605</name>
</gene>
<dbReference type="Proteomes" id="UP001470023">
    <property type="component" value="Unassembled WGS sequence"/>
</dbReference>
<dbReference type="EMBL" id="JBEPAZ010000005">
    <property type="protein sequence ID" value="MER6427795.1"/>
    <property type="molecule type" value="Genomic_DNA"/>
</dbReference>
<proteinExistence type="predicted"/>
<name>A0ABV1U268_9ACTN</name>
<accession>A0ABV1U268</accession>